<keyword evidence="2" id="KW-1185">Reference proteome</keyword>
<dbReference type="EMBL" id="AYKW01000003">
    <property type="protein sequence ID" value="PIL35557.1"/>
    <property type="molecule type" value="Genomic_DNA"/>
</dbReference>
<gene>
    <name evidence="1" type="ORF">GSI_02285</name>
</gene>
<dbReference type="AlphaFoldDB" id="A0A2G8SP51"/>
<reference evidence="1 2" key="1">
    <citation type="journal article" date="2015" name="Sci. Rep.">
        <title>Chromosome-level genome map provides insights into diverse defense mechanisms in the medicinal fungus Ganoderma sinense.</title>
        <authorList>
            <person name="Zhu Y."/>
            <person name="Xu J."/>
            <person name="Sun C."/>
            <person name="Zhou S."/>
            <person name="Xu H."/>
            <person name="Nelson D.R."/>
            <person name="Qian J."/>
            <person name="Song J."/>
            <person name="Luo H."/>
            <person name="Xiang L."/>
            <person name="Li Y."/>
            <person name="Xu Z."/>
            <person name="Ji A."/>
            <person name="Wang L."/>
            <person name="Lu S."/>
            <person name="Hayward A."/>
            <person name="Sun W."/>
            <person name="Li X."/>
            <person name="Schwartz D.C."/>
            <person name="Wang Y."/>
            <person name="Chen S."/>
        </authorList>
    </citation>
    <scope>NUCLEOTIDE SEQUENCE [LARGE SCALE GENOMIC DNA]</scope>
    <source>
        <strain evidence="1 2">ZZ0214-1</strain>
    </source>
</reference>
<sequence length="412" mass="45900">MPYVPRSRALITVLARARLHSTDEAVFREVPAFGEGACANRALSELDHTCIYMYQNMPNAFLPVGKAFRLPKSIFSEVPVILGIFDHESFTRVNLPFPFWAACAVIQHFAPLQETFDPGEADDSGEPLEVTIVAVGFQATNAGMLAHWDRDEFLPPNDNRSLWTRFWERYGQCDSYFQLLSIARWNAGHLRRVALQFAHPLSDPAIACWDLWPSFHADCGPPRWLTKLNNRVPPEGSAFYSHKLTTISCPYHGEIVVRQYYPPGFEVMNRTTSKHKRDRTNGPPLPLSIPTRTIGCHLPEWLVALDPDKPPPVKLPLAGQAAQPSNTSDTAVQTTLNSLQPSGLEEWVAATAASLIHTYIALLIVESALTLNHHALLIFDSAISTLAGSTLGQRPCVRRDYVTNQTGLRLVT</sequence>
<name>A0A2G8SP51_9APHY</name>
<dbReference type="Proteomes" id="UP000230002">
    <property type="component" value="Unassembled WGS sequence"/>
</dbReference>
<evidence type="ECO:0000313" key="2">
    <source>
        <dbReference type="Proteomes" id="UP000230002"/>
    </source>
</evidence>
<organism evidence="1 2">
    <name type="scientific">Ganoderma sinense ZZ0214-1</name>
    <dbReference type="NCBI Taxonomy" id="1077348"/>
    <lineage>
        <taxon>Eukaryota</taxon>
        <taxon>Fungi</taxon>
        <taxon>Dikarya</taxon>
        <taxon>Basidiomycota</taxon>
        <taxon>Agaricomycotina</taxon>
        <taxon>Agaricomycetes</taxon>
        <taxon>Polyporales</taxon>
        <taxon>Polyporaceae</taxon>
        <taxon>Ganoderma</taxon>
    </lineage>
</organism>
<protein>
    <submittedName>
        <fullName evidence="1">Uncharacterized protein</fullName>
    </submittedName>
</protein>
<proteinExistence type="predicted"/>
<evidence type="ECO:0000313" key="1">
    <source>
        <dbReference type="EMBL" id="PIL35557.1"/>
    </source>
</evidence>
<comment type="caution">
    <text evidence="1">The sequence shown here is derived from an EMBL/GenBank/DDBJ whole genome shotgun (WGS) entry which is preliminary data.</text>
</comment>
<accession>A0A2G8SP51</accession>